<dbReference type="Proteomes" id="UP000603728">
    <property type="component" value="Unassembled WGS sequence"/>
</dbReference>
<evidence type="ECO:0000313" key="2">
    <source>
        <dbReference type="EMBL" id="MBL0737676.1"/>
    </source>
</evidence>
<reference evidence="2 3" key="1">
    <citation type="submission" date="2021-01" db="EMBL/GenBank/DDBJ databases">
        <title>Genome seq and assembly of Flavobacterium sp. GN10.</title>
        <authorList>
            <person name="Chhetri G."/>
        </authorList>
    </citation>
    <scope>NUCLEOTIDE SEQUENCE [LARGE SCALE GENOMIC DNA]</scope>
    <source>
        <strain evidence="2 3">GN10</strain>
    </source>
</reference>
<evidence type="ECO:0000313" key="3">
    <source>
        <dbReference type="Proteomes" id="UP000603728"/>
    </source>
</evidence>
<name>A0ABS1KHL1_9FLAO</name>
<dbReference type="Pfam" id="PF13643">
    <property type="entry name" value="DUF4145"/>
    <property type="match status" value="1"/>
</dbReference>
<feature type="domain" description="DUF4145" evidence="1">
    <location>
        <begin position="107"/>
        <end position="195"/>
    </location>
</feature>
<comment type="caution">
    <text evidence="2">The sequence shown here is derived from an EMBL/GenBank/DDBJ whole genome shotgun (WGS) entry which is preliminary data.</text>
</comment>
<evidence type="ECO:0000259" key="1">
    <source>
        <dbReference type="Pfam" id="PF13643"/>
    </source>
</evidence>
<organism evidence="2 3">
    <name type="scientific">Flavobacterium tagetis</name>
    <dbReference type="NCBI Taxonomy" id="2801336"/>
    <lineage>
        <taxon>Bacteria</taxon>
        <taxon>Pseudomonadati</taxon>
        <taxon>Bacteroidota</taxon>
        <taxon>Flavobacteriia</taxon>
        <taxon>Flavobacteriales</taxon>
        <taxon>Flavobacteriaceae</taxon>
        <taxon>Flavobacterium</taxon>
    </lineage>
</organism>
<sequence>MILSNSSSQDIFDKHFALKCPHCNNAVSISAISVPNYNVLVRFRPKKVGIAYKCNGCDEPIFLKFEIIKWELSIQRISISDSYEIIESSMEDFEYEYLEGAVKNDLKEALLCYSLKAYNAFAAMCRRTIQSSATQLGTKGKDKVQKQLEDLKEMADIDDETFDVLKQIIIDGHDGAHPHLPTLSKARAEILLELIKDVVYQLFVRKAKLAKAAELRSKQISESK</sequence>
<keyword evidence="3" id="KW-1185">Reference proteome</keyword>
<protein>
    <submittedName>
        <fullName evidence="2">DUF4145 domain-containing protein</fullName>
    </submittedName>
</protein>
<dbReference type="InterPro" id="IPR025285">
    <property type="entry name" value="DUF4145"/>
</dbReference>
<dbReference type="RefSeq" id="WP_202002133.1">
    <property type="nucleotide sequence ID" value="NZ_JAERSF010000002.1"/>
</dbReference>
<dbReference type="EMBL" id="JAERSF010000002">
    <property type="protein sequence ID" value="MBL0737676.1"/>
    <property type="molecule type" value="Genomic_DNA"/>
</dbReference>
<gene>
    <name evidence="2" type="ORF">JI750_12290</name>
</gene>
<proteinExistence type="predicted"/>
<accession>A0ABS1KHL1</accession>